<dbReference type="SUPFAM" id="SSF52172">
    <property type="entry name" value="CheY-like"/>
    <property type="match status" value="1"/>
</dbReference>
<dbReference type="InterPro" id="IPR035919">
    <property type="entry name" value="EAL_sf"/>
</dbReference>
<feature type="region of interest" description="Disordered" evidence="2">
    <location>
        <begin position="424"/>
        <end position="447"/>
    </location>
</feature>
<protein>
    <submittedName>
        <fullName evidence="5">EAL domain-containing response regulator</fullName>
    </submittedName>
</protein>
<dbReference type="InterPro" id="IPR001633">
    <property type="entry name" value="EAL_dom"/>
</dbReference>
<keyword evidence="1" id="KW-0597">Phosphoprotein</keyword>
<dbReference type="PROSITE" id="PS50883">
    <property type="entry name" value="EAL"/>
    <property type="match status" value="1"/>
</dbReference>
<dbReference type="PROSITE" id="PS50110">
    <property type="entry name" value="RESPONSE_REGULATORY"/>
    <property type="match status" value="1"/>
</dbReference>
<name>A0AA41QJH6_9HYPH</name>
<organism evidence="5 6">
    <name type="scientific">Paradevosia shaoguanensis</name>
    <dbReference type="NCBI Taxonomy" id="1335043"/>
    <lineage>
        <taxon>Bacteria</taxon>
        <taxon>Pseudomonadati</taxon>
        <taxon>Pseudomonadota</taxon>
        <taxon>Alphaproteobacteria</taxon>
        <taxon>Hyphomicrobiales</taxon>
        <taxon>Devosiaceae</taxon>
        <taxon>Paradevosia</taxon>
    </lineage>
</organism>
<dbReference type="CDD" id="cd01948">
    <property type="entry name" value="EAL"/>
    <property type="match status" value="1"/>
</dbReference>
<dbReference type="Gene3D" id="3.20.20.450">
    <property type="entry name" value="EAL domain"/>
    <property type="match status" value="1"/>
</dbReference>
<dbReference type="AlphaFoldDB" id="A0AA41QJH6"/>
<dbReference type="EMBL" id="JALAZD010000001">
    <property type="protein sequence ID" value="MCI0125297.1"/>
    <property type="molecule type" value="Genomic_DNA"/>
</dbReference>
<dbReference type="InterPro" id="IPR050706">
    <property type="entry name" value="Cyclic-di-GMP_PDE-like"/>
</dbReference>
<dbReference type="GO" id="GO:0071111">
    <property type="term" value="F:cyclic-guanylate-specific phosphodiesterase activity"/>
    <property type="evidence" value="ECO:0007669"/>
    <property type="project" value="InterPro"/>
</dbReference>
<reference evidence="5" key="1">
    <citation type="submission" date="2022-03" db="EMBL/GenBank/DDBJ databases">
        <title>The complete genome sequence of a Methyloterrigena soli.</title>
        <authorList>
            <person name="Zi Z."/>
        </authorList>
    </citation>
    <scope>NUCLEOTIDE SEQUENCE</scope>
    <source>
        <strain evidence="5">M48</strain>
    </source>
</reference>
<dbReference type="PANTHER" id="PTHR33121:SF70">
    <property type="entry name" value="SIGNALING PROTEIN YKOW"/>
    <property type="match status" value="1"/>
</dbReference>
<evidence type="ECO:0000256" key="2">
    <source>
        <dbReference type="SAM" id="MobiDB-lite"/>
    </source>
</evidence>
<dbReference type="Gene3D" id="3.40.50.2300">
    <property type="match status" value="1"/>
</dbReference>
<accession>A0AA41QJH6</accession>
<feature type="modified residue" description="4-aspartylphosphate" evidence="1">
    <location>
        <position position="96"/>
    </location>
</feature>
<evidence type="ECO:0000313" key="5">
    <source>
        <dbReference type="EMBL" id="MCI0125297.1"/>
    </source>
</evidence>
<proteinExistence type="predicted"/>
<evidence type="ECO:0000259" key="4">
    <source>
        <dbReference type="PROSITE" id="PS50883"/>
    </source>
</evidence>
<evidence type="ECO:0000313" key="6">
    <source>
        <dbReference type="Proteomes" id="UP001156140"/>
    </source>
</evidence>
<evidence type="ECO:0000256" key="1">
    <source>
        <dbReference type="PROSITE-ProRule" id="PRU00169"/>
    </source>
</evidence>
<dbReference type="Pfam" id="PF00563">
    <property type="entry name" value="EAL"/>
    <property type="match status" value="1"/>
</dbReference>
<dbReference type="InterPro" id="IPR001789">
    <property type="entry name" value="Sig_transdc_resp-reg_receiver"/>
</dbReference>
<dbReference type="SMART" id="SM00052">
    <property type="entry name" value="EAL"/>
    <property type="match status" value="1"/>
</dbReference>
<evidence type="ECO:0000259" key="3">
    <source>
        <dbReference type="PROSITE" id="PS50110"/>
    </source>
</evidence>
<dbReference type="PANTHER" id="PTHR33121">
    <property type="entry name" value="CYCLIC DI-GMP PHOSPHODIESTERASE PDEF"/>
    <property type="match status" value="1"/>
</dbReference>
<dbReference type="GO" id="GO:0000160">
    <property type="term" value="P:phosphorelay signal transduction system"/>
    <property type="evidence" value="ECO:0007669"/>
    <property type="project" value="InterPro"/>
</dbReference>
<dbReference type="Proteomes" id="UP001156140">
    <property type="component" value="Unassembled WGS sequence"/>
</dbReference>
<gene>
    <name evidence="5" type="ORF">ML536_00500</name>
</gene>
<feature type="domain" description="EAL" evidence="4">
    <location>
        <begin position="171"/>
        <end position="422"/>
    </location>
</feature>
<sequence>MLKELRNWFQMQDGIEDGTTGTDTIPKGLAGAYQPGACGTVAPPRSLSFIVDPDAASAQSLAAVLSASGVDAAIFANGESLAAGLRRSTPELVFLDVTTHGEEAIEALHSMGNGRFVGAVQLVGTPSSPVVDAVRRMGGLHGLDMLEPIAKPLMPGAVRRVLREQKLIAPGKEPLVDLGEALANDWVEFWYQPKIDLKKRHVAGVESFVRLRHPRLGVLQPTDFMAGATEDEMMILSEGALVSALRAASNFARLGISLKFAVNLSAKGLLTLPIAQMVRELGPKHHNWPGLLLDVTEAQIDQNLAEVQAVSRGLTACGALLAVDAFSGEYLSLATLGQLPIAELKLDASLVADCAVDLDRSSTCRTAIAMAHRLGCTTVGAGMEKAADMMVLQGMGCDLGQGHFFGQAMPEERLLAMMQQRAMTTASTANRARPPTRPAAPLRARWS</sequence>
<keyword evidence="6" id="KW-1185">Reference proteome</keyword>
<dbReference type="RefSeq" id="WP_281734577.1">
    <property type="nucleotide sequence ID" value="NZ_JAKETQ010000001.1"/>
</dbReference>
<comment type="caution">
    <text evidence="5">The sequence shown here is derived from an EMBL/GenBank/DDBJ whole genome shotgun (WGS) entry which is preliminary data.</text>
</comment>
<feature type="domain" description="Response regulatory" evidence="3">
    <location>
        <begin position="47"/>
        <end position="166"/>
    </location>
</feature>
<dbReference type="InterPro" id="IPR011006">
    <property type="entry name" value="CheY-like_superfamily"/>
</dbReference>
<dbReference type="SUPFAM" id="SSF141868">
    <property type="entry name" value="EAL domain-like"/>
    <property type="match status" value="1"/>
</dbReference>